<gene>
    <name evidence="1" type="ORF">Pan54_11540</name>
</gene>
<comment type="caution">
    <text evidence="1">The sequence shown here is derived from an EMBL/GenBank/DDBJ whole genome shotgun (WGS) entry which is preliminary data.</text>
</comment>
<accession>A0A5C5XBQ3</accession>
<protein>
    <recommendedName>
        <fullName evidence="3">Glycosyl transferases group 1</fullName>
    </recommendedName>
</protein>
<proteinExistence type="predicted"/>
<sequence length="422" mass="49072">MLKWLKWKNKECNSRVQWFYLPGSEYNSHFHIYYEWVRTANDNGVPIQLLYIIPYSRYKEYRQEFISRTRLPNVRAVVLPDFKYGRMLTMYLRYVTWNSSTVIHARHFNIDALKGLRVRMDGRLRILYELEGDIVSEVEFLRENPNPYASYEKIMTGNGYLDNQRSIVENCDMLSLVSNGFKAVIEKRYDGLIASDDIVVLPTGGKAYENHKLDKSIRSQIRKEYGFTGKYIVNYTGNVFYTWSQFDRCLEAFLLIKKNIAVNSHFLAMVPEAGHEIARKYFEEYSIAREDYTLIEVDSKKLKDMLLASDIGLLLRPEHISMLCGSPGKFCDYVSSGLPVLMNTYAGDYSGMVLRDGLFPLVQDVNSDSDILECVNLLYKYSWEQRLGIVEWAEQKIMTRVYADEYVSVLSKLAISTNNSLA</sequence>
<dbReference type="SUPFAM" id="SSF53756">
    <property type="entry name" value="UDP-Glycosyltransferase/glycogen phosphorylase"/>
    <property type="match status" value="1"/>
</dbReference>
<evidence type="ECO:0000313" key="2">
    <source>
        <dbReference type="Proteomes" id="UP000316095"/>
    </source>
</evidence>
<dbReference type="Proteomes" id="UP000316095">
    <property type="component" value="Unassembled WGS sequence"/>
</dbReference>
<evidence type="ECO:0000313" key="1">
    <source>
        <dbReference type="EMBL" id="TWT60440.1"/>
    </source>
</evidence>
<evidence type="ECO:0008006" key="3">
    <source>
        <dbReference type="Google" id="ProtNLM"/>
    </source>
</evidence>
<dbReference type="EMBL" id="SJPG01000001">
    <property type="protein sequence ID" value="TWT60440.1"/>
    <property type="molecule type" value="Genomic_DNA"/>
</dbReference>
<keyword evidence="2" id="KW-1185">Reference proteome</keyword>
<reference evidence="1 2" key="1">
    <citation type="submission" date="2019-02" db="EMBL/GenBank/DDBJ databases">
        <title>Deep-cultivation of Planctomycetes and their phenomic and genomic characterization uncovers novel biology.</title>
        <authorList>
            <person name="Wiegand S."/>
            <person name="Jogler M."/>
            <person name="Boedeker C."/>
            <person name="Pinto D."/>
            <person name="Vollmers J."/>
            <person name="Rivas-Marin E."/>
            <person name="Kohn T."/>
            <person name="Peeters S.H."/>
            <person name="Heuer A."/>
            <person name="Rast P."/>
            <person name="Oberbeckmann S."/>
            <person name="Bunk B."/>
            <person name="Jeske O."/>
            <person name="Meyerdierks A."/>
            <person name="Storesund J.E."/>
            <person name="Kallscheuer N."/>
            <person name="Luecker S."/>
            <person name="Lage O.M."/>
            <person name="Pohl T."/>
            <person name="Merkel B.J."/>
            <person name="Hornburger P."/>
            <person name="Mueller R.-W."/>
            <person name="Bruemmer F."/>
            <person name="Labrenz M."/>
            <person name="Spormann A.M."/>
            <person name="Op Den Camp H."/>
            <person name="Overmann J."/>
            <person name="Amann R."/>
            <person name="Jetten M.S.M."/>
            <person name="Mascher T."/>
            <person name="Medema M.H."/>
            <person name="Devos D.P."/>
            <person name="Kaster A.-K."/>
            <person name="Ovreas L."/>
            <person name="Rohde M."/>
            <person name="Galperin M.Y."/>
            <person name="Jogler C."/>
        </authorList>
    </citation>
    <scope>NUCLEOTIDE SEQUENCE [LARGE SCALE GENOMIC DNA]</scope>
    <source>
        <strain evidence="1 2">Pan54</strain>
    </source>
</reference>
<organism evidence="1 2">
    <name type="scientific">Rubinisphaera italica</name>
    <dbReference type="NCBI Taxonomy" id="2527969"/>
    <lineage>
        <taxon>Bacteria</taxon>
        <taxon>Pseudomonadati</taxon>
        <taxon>Planctomycetota</taxon>
        <taxon>Planctomycetia</taxon>
        <taxon>Planctomycetales</taxon>
        <taxon>Planctomycetaceae</taxon>
        <taxon>Rubinisphaera</taxon>
    </lineage>
</organism>
<dbReference type="AlphaFoldDB" id="A0A5C5XBQ3"/>
<name>A0A5C5XBQ3_9PLAN</name>